<dbReference type="InterPro" id="IPR000160">
    <property type="entry name" value="GGDEF_dom"/>
</dbReference>
<organism evidence="2 3">
    <name type="scientific">Alkalibacillus flavidus</name>
    <dbReference type="NCBI Taxonomy" id="546021"/>
    <lineage>
        <taxon>Bacteria</taxon>
        <taxon>Bacillati</taxon>
        <taxon>Bacillota</taxon>
        <taxon>Bacilli</taxon>
        <taxon>Bacillales</taxon>
        <taxon>Bacillaceae</taxon>
        <taxon>Alkalibacillus</taxon>
    </lineage>
</organism>
<dbReference type="Proteomes" id="UP001549167">
    <property type="component" value="Unassembled WGS sequence"/>
</dbReference>
<dbReference type="InterPro" id="IPR043128">
    <property type="entry name" value="Rev_trsase/Diguanyl_cyclase"/>
</dbReference>
<gene>
    <name evidence="2" type="ORF">ABID56_002006</name>
</gene>
<keyword evidence="3" id="KW-1185">Reference proteome</keyword>
<dbReference type="CDD" id="cd01949">
    <property type="entry name" value="GGDEF"/>
    <property type="match status" value="1"/>
</dbReference>
<dbReference type="Pfam" id="PF00990">
    <property type="entry name" value="GGDEF"/>
    <property type="match status" value="1"/>
</dbReference>
<dbReference type="Gene3D" id="3.30.70.270">
    <property type="match status" value="1"/>
</dbReference>
<accession>A0ABV2KZA7</accession>
<dbReference type="SMART" id="SM00267">
    <property type="entry name" value="GGDEF"/>
    <property type="match status" value="1"/>
</dbReference>
<dbReference type="PROSITE" id="PS50887">
    <property type="entry name" value="GGDEF"/>
    <property type="match status" value="1"/>
</dbReference>
<sequence length="289" mass="33729">MLNQSNTIVIRTDHKGVILDVTGRLADHIKPSDTIFNYVDSQSLNRMDQILNDQEGNTSDIYLKFNEEPLPYIVEYIIDNQNYWFILTPFPDSYLNSITNIYEATNQLNELYVEKAISEKQLNKALEQLKDKSITDPLTDLHNRQHFYDEIKKLYNAEQVPKRLSFAVIDFNDLKYVNDNFGHLAGDGLLKLFANLIADVQTDRTRVFRIGGDEFILMTTEYELDTLTEIVHNLDHQFREKSDICSLSFGFVTLESEDIRSLIHHKNVDHYISKADRAMYDYKRKIKST</sequence>
<evidence type="ECO:0000313" key="2">
    <source>
        <dbReference type="EMBL" id="MET3683890.1"/>
    </source>
</evidence>
<dbReference type="InterPro" id="IPR050469">
    <property type="entry name" value="Diguanylate_Cyclase"/>
</dbReference>
<dbReference type="InterPro" id="IPR029787">
    <property type="entry name" value="Nucleotide_cyclase"/>
</dbReference>
<reference evidence="2 3" key="1">
    <citation type="submission" date="2024-06" db="EMBL/GenBank/DDBJ databases">
        <title>Genomic Encyclopedia of Type Strains, Phase IV (KMG-IV): sequencing the most valuable type-strain genomes for metagenomic binning, comparative biology and taxonomic classification.</title>
        <authorList>
            <person name="Goeker M."/>
        </authorList>
    </citation>
    <scope>NUCLEOTIDE SEQUENCE [LARGE SCALE GENOMIC DNA]</scope>
    <source>
        <strain evidence="2 3">DSM 23520</strain>
    </source>
</reference>
<protein>
    <submittedName>
        <fullName evidence="2">Diguanylate cyclase (GGDEF)-like protein</fullName>
    </submittedName>
</protein>
<dbReference type="PANTHER" id="PTHR45138">
    <property type="entry name" value="REGULATORY COMPONENTS OF SENSORY TRANSDUCTION SYSTEM"/>
    <property type="match status" value="1"/>
</dbReference>
<dbReference type="SUPFAM" id="SSF55073">
    <property type="entry name" value="Nucleotide cyclase"/>
    <property type="match status" value="1"/>
</dbReference>
<evidence type="ECO:0000259" key="1">
    <source>
        <dbReference type="PROSITE" id="PS50887"/>
    </source>
</evidence>
<name>A0ABV2KZA7_9BACI</name>
<dbReference type="NCBIfam" id="TIGR00254">
    <property type="entry name" value="GGDEF"/>
    <property type="match status" value="1"/>
</dbReference>
<feature type="domain" description="GGDEF" evidence="1">
    <location>
        <begin position="162"/>
        <end position="289"/>
    </location>
</feature>
<dbReference type="EMBL" id="JBEPMX010000010">
    <property type="protein sequence ID" value="MET3683890.1"/>
    <property type="molecule type" value="Genomic_DNA"/>
</dbReference>
<proteinExistence type="predicted"/>
<comment type="caution">
    <text evidence="2">The sequence shown here is derived from an EMBL/GenBank/DDBJ whole genome shotgun (WGS) entry which is preliminary data.</text>
</comment>
<dbReference type="PANTHER" id="PTHR45138:SF9">
    <property type="entry name" value="DIGUANYLATE CYCLASE DGCM-RELATED"/>
    <property type="match status" value="1"/>
</dbReference>
<evidence type="ECO:0000313" key="3">
    <source>
        <dbReference type="Proteomes" id="UP001549167"/>
    </source>
</evidence>